<sequence length="93" mass="9994">MTISFPEGPLVYDGDQLALIFTAQADGEAVECLITAEALEDHCGAKSAREPDLRAAFESHRGAIEKAAARLIEETQAAAVKLHSGYLRMYGSK</sequence>
<dbReference type="AlphaFoldDB" id="A0A7Z2JI54"/>
<name>A0A7Z2JI54_9BURK</name>
<dbReference type="Proteomes" id="UP000433577">
    <property type="component" value="Chromosome 3"/>
</dbReference>
<protein>
    <submittedName>
        <fullName evidence="1">DUF1488 family protein</fullName>
    </submittedName>
</protein>
<dbReference type="Pfam" id="PF07369">
    <property type="entry name" value="DUF1488"/>
    <property type="match status" value="1"/>
</dbReference>
<dbReference type="OrthoDB" id="8967044at2"/>
<accession>A0A7Z2JI54</accession>
<organism evidence="1 2">
    <name type="scientific">Paraburkholderia acidisoli</name>
    <dbReference type="NCBI Taxonomy" id="2571748"/>
    <lineage>
        <taxon>Bacteria</taxon>
        <taxon>Pseudomonadati</taxon>
        <taxon>Pseudomonadota</taxon>
        <taxon>Betaproteobacteria</taxon>
        <taxon>Burkholderiales</taxon>
        <taxon>Burkholderiaceae</taxon>
        <taxon>Paraburkholderia</taxon>
    </lineage>
</organism>
<keyword evidence="2" id="KW-1185">Reference proteome</keyword>
<reference evidence="1 2" key="1">
    <citation type="submission" date="2019-12" db="EMBL/GenBank/DDBJ databases">
        <title>Paraburkholderia acidiphila 7Q-K02 sp. nov and Paraburkholderia acidisoli DHF22 sp. nov., two strains isolated from forest soil.</title>
        <authorList>
            <person name="Gao Z."/>
            <person name="Qiu L."/>
        </authorList>
    </citation>
    <scope>NUCLEOTIDE SEQUENCE [LARGE SCALE GENOMIC DNA]</scope>
    <source>
        <strain evidence="1 2">DHF22</strain>
    </source>
</reference>
<dbReference type="EMBL" id="CP046915">
    <property type="protein sequence ID" value="QGZ65346.1"/>
    <property type="molecule type" value="Genomic_DNA"/>
</dbReference>
<proteinExistence type="predicted"/>
<dbReference type="SUPFAM" id="SSF160272">
    <property type="entry name" value="Shew3726-like"/>
    <property type="match status" value="1"/>
</dbReference>
<dbReference type="InterPro" id="IPR009962">
    <property type="entry name" value="DUF1488"/>
</dbReference>
<evidence type="ECO:0000313" key="2">
    <source>
        <dbReference type="Proteomes" id="UP000433577"/>
    </source>
</evidence>
<gene>
    <name evidence="1" type="ORF">FAZ98_26630</name>
</gene>
<evidence type="ECO:0000313" key="1">
    <source>
        <dbReference type="EMBL" id="QGZ65346.1"/>
    </source>
</evidence>
<dbReference type="RefSeq" id="WP_158955687.1">
    <property type="nucleotide sequence ID" value="NZ_CP046915.1"/>
</dbReference>
<dbReference type="KEGG" id="pacs:FAZ98_26630"/>
<dbReference type="Gene3D" id="3.30.160.140">
    <property type="entry name" value="Shew3726-like"/>
    <property type="match status" value="1"/>
</dbReference>
<dbReference type="InterPro" id="IPR036692">
    <property type="entry name" value="Shew3726-like_sf"/>
</dbReference>